<dbReference type="InParanoid" id="A0A5C3Q0G7"/>
<keyword evidence="4" id="KW-1185">Reference proteome</keyword>
<dbReference type="EMBL" id="ML211008">
    <property type="protein sequence ID" value="TFK91933.1"/>
    <property type="molecule type" value="Genomic_DNA"/>
</dbReference>
<evidence type="ECO:0000313" key="4">
    <source>
        <dbReference type="Proteomes" id="UP000308197"/>
    </source>
</evidence>
<evidence type="ECO:0000256" key="1">
    <source>
        <dbReference type="SAM" id="MobiDB-lite"/>
    </source>
</evidence>
<organism evidence="3 4">
    <name type="scientific">Polyporus arcularius HHB13444</name>
    <dbReference type="NCBI Taxonomy" id="1314778"/>
    <lineage>
        <taxon>Eukaryota</taxon>
        <taxon>Fungi</taxon>
        <taxon>Dikarya</taxon>
        <taxon>Basidiomycota</taxon>
        <taxon>Agaricomycotina</taxon>
        <taxon>Agaricomycetes</taxon>
        <taxon>Polyporales</taxon>
        <taxon>Polyporaceae</taxon>
        <taxon>Polyporus</taxon>
    </lineage>
</organism>
<gene>
    <name evidence="3" type="ORF">K466DRAFT_273929</name>
</gene>
<keyword evidence="2" id="KW-0472">Membrane</keyword>
<evidence type="ECO:0000256" key="2">
    <source>
        <dbReference type="SAM" id="Phobius"/>
    </source>
</evidence>
<keyword evidence="2" id="KW-1133">Transmembrane helix</keyword>
<dbReference type="AlphaFoldDB" id="A0A5C3Q0G7"/>
<dbReference type="STRING" id="1314778.A0A5C3Q0G7"/>
<feature type="region of interest" description="Disordered" evidence="1">
    <location>
        <begin position="87"/>
        <end position="124"/>
    </location>
</feature>
<protein>
    <submittedName>
        <fullName evidence="3">Uncharacterized protein</fullName>
    </submittedName>
</protein>
<feature type="transmembrane region" description="Helical" evidence="2">
    <location>
        <begin position="27"/>
        <end position="50"/>
    </location>
</feature>
<reference evidence="3 4" key="1">
    <citation type="journal article" date="2019" name="Nat. Ecol. Evol.">
        <title>Megaphylogeny resolves global patterns of mushroom evolution.</title>
        <authorList>
            <person name="Varga T."/>
            <person name="Krizsan K."/>
            <person name="Foldi C."/>
            <person name="Dima B."/>
            <person name="Sanchez-Garcia M."/>
            <person name="Sanchez-Ramirez S."/>
            <person name="Szollosi G.J."/>
            <person name="Szarkandi J.G."/>
            <person name="Papp V."/>
            <person name="Albert L."/>
            <person name="Andreopoulos W."/>
            <person name="Angelini C."/>
            <person name="Antonin V."/>
            <person name="Barry K.W."/>
            <person name="Bougher N.L."/>
            <person name="Buchanan P."/>
            <person name="Buyck B."/>
            <person name="Bense V."/>
            <person name="Catcheside P."/>
            <person name="Chovatia M."/>
            <person name="Cooper J."/>
            <person name="Damon W."/>
            <person name="Desjardin D."/>
            <person name="Finy P."/>
            <person name="Geml J."/>
            <person name="Haridas S."/>
            <person name="Hughes K."/>
            <person name="Justo A."/>
            <person name="Karasinski D."/>
            <person name="Kautmanova I."/>
            <person name="Kiss B."/>
            <person name="Kocsube S."/>
            <person name="Kotiranta H."/>
            <person name="LaButti K.M."/>
            <person name="Lechner B.E."/>
            <person name="Liimatainen K."/>
            <person name="Lipzen A."/>
            <person name="Lukacs Z."/>
            <person name="Mihaltcheva S."/>
            <person name="Morgado L.N."/>
            <person name="Niskanen T."/>
            <person name="Noordeloos M.E."/>
            <person name="Ohm R.A."/>
            <person name="Ortiz-Santana B."/>
            <person name="Ovrebo C."/>
            <person name="Racz N."/>
            <person name="Riley R."/>
            <person name="Savchenko A."/>
            <person name="Shiryaev A."/>
            <person name="Soop K."/>
            <person name="Spirin V."/>
            <person name="Szebenyi C."/>
            <person name="Tomsovsky M."/>
            <person name="Tulloss R.E."/>
            <person name="Uehling J."/>
            <person name="Grigoriev I.V."/>
            <person name="Vagvolgyi C."/>
            <person name="Papp T."/>
            <person name="Martin F.M."/>
            <person name="Miettinen O."/>
            <person name="Hibbett D.S."/>
            <person name="Nagy L.G."/>
        </authorList>
    </citation>
    <scope>NUCLEOTIDE SEQUENCE [LARGE SCALE GENOMIC DNA]</scope>
    <source>
        <strain evidence="3 4">HHB13444</strain>
    </source>
</reference>
<name>A0A5C3Q0G7_9APHY</name>
<evidence type="ECO:0000313" key="3">
    <source>
        <dbReference type="EMBL" id="TFK91933.1"/>
    </source>
</evidence>
<keyword evidence="2" id="KW-0812">Transmembrane</keyword>
<feature type="compositionally biased region" description="Basic and acidic residues" evidence="1">
    <location>
        <begin position="94"/>
        <end position="106"/>
    </location>
</feature>
<dbReference type="Proteomes" id="UP000308197">
    <property type="component" value="Unassembled WGS sequence"/>
</dbReference>
<sequence>MDLHSYALTSVAFHVDVLRGREITRHILAHGAGLELIVVVFGMLGFRPLFRSPSSTLRHGLCRKTKASRTTSSGFSICNRVFIDASHGSQSRPWAEHNQSKERPSKSEPQPPNSDSRVKYLWDY</sequence>
<accession>A0A5C3Q0G7</accession>
<proteinExistence type="predicted"/>